<feature type="domain" description="GFO/IDH/MocA-like oxidoreductase" evidence="2">
    <location>
        <begin position="140"/>
        <end position="263"/>
    </location>
</feature>
<proteinExistence type="predicted"/>
<organism evidence="3 4">
    <name type="scientific">Clostridium punense</name>
    <dbReference type="NCBI Taxonomy" id="1054297"/>
    <lineage>
        <taxon>Bacteria</taxon>
        <taxon>Bacillati</taxon>
        <taxon>Bacillota</taxon>
        <taxon>Clostridia</taxon>
        <taxon>Eubacteriales</taxon>
        <taxon>Clostridiaceae</taxon>
        <taxon>Clostridium</taxon>
    </lineage>
</organism>
<dbReference type="PANTHER" id="PTHR43249">
    <property type="entry name" value="UDP-N-ACETYL-2-AMINO-2-DEOXY-D-GLUCURONATE OXIDASE"/>
    <property type="match status" value="1"/>
</dbReference>
<dbReference type="InterPro" id="IPR055170">
    <property type="entry name" value="GFO_IDH_MocA-like_dom"/>
</dbReference>
<evidence type="ECO:0000313" key="3">
    <source>
        <dbReference type="EMBL" id="MBP2024020.1"/>
    </source>
</evidence>
<dbReference type="InterPro" id="IPR052515">
    <property type="entry name" value="Gfo/Idh/MocA_Oxidoreductase"/>
</dbReference>
<evidence type="ECO:0000259" key="2">
    <source>
        <dbReference type="Pfam" id="PF22725"/>
    </source>
</evidence>
<evidence type="ECO:0000259" key="1">
    <source>
        <dbReference type="Pfam" id="PF01408"/>
    </source>
</evidence>
<dbReference type="Proteomes" id="UP001519308">
    <property type="component" value="Unassembled WGS sequence"/>
</dbReference>
<gene>
    <name evidence="3" type="ORF">J2Z44_003870</name>
</gene>
<keyword evidence="4" id="KW-1185">Reference proteome</keyword>
<dbReference type="InterPro" id="IPR000683">
    <property type="entry name" value="Gfo/Idh/MocA-like_OxRdtase_N"/>
</dbReference>
<dbReference type="Gene3D" id="3.40.50.720">
    <property type="entry name" value="NAD(P)-binding Rossmann-like Domain"/>
    <property type="match status" value="1"/>
</dbReference>
<dbReference type="SUPFAM" id="SSF51735">
    <property type="entry name" value="NAD(P)-binding Rossmann-fold domains"/>
    <property type="match status" value="1"/>
</dbReference>
<reference evidence="3 4" key="1">
    <citation type="submission" date="2021-03" db="EMBL/GenBank/DDBJ databases">
        <title>Genomic Encyclopedia of Type Strains, Phase IV (KMG-IV): sequencing the most valuable type-strain genomes for metagenomic binning, comparative biology and taxonomic classification.</title>
        <authorList>
            <person name="Goeker M."/>
        </authorList>
    </citation>
    <scope>NUCLEOTIDE SEQUENCE [LARGE SCALE GENOMIC DNA]</scope>
    <source>
        <strain evidence="3 4">DSM 28650</strain>
    </source>
</reference>
<name>A0ABS4K8C3_9CLOT</name>
<dbReference type="Pfam" id="PF22725">
    <property type="entry name" value="GFO_IDH_MocA_C3"/>
    <property type="match status" value="1"/>
</dbReference>
<sequence length="364" mass="41172">MNKIKFAIIGCGRISHKHIKALVNSAHEATLVGVCDLNIEKALSCKLEYESFCKEFDKVSIYDNYEEMIEKEDIDVVAIATESGYHAKIAIYCMNQGKHVLVEKPMALSIEDADDMIKCSSINKVKLGICHQNRFNSAILKLKNAIDCSKFGKVTNGTARILWNRDMSYYKQALWRGTWDLDGGTLMNQCIHNIDLLQWMLGGEIESVYAQCDKYLRGIEAEDFGAIIIRFRNKTIGIVEGSACVYPSNLEETLSIFGEKGTAVIGGIAVNEVLTWKFEGEDEERIKLLLNEKIDNVYGNGHMYLYEDFINCIFENRLPLIHGEEGKKALSIVLAAYKSQLTNRVVKFPLEEFSTAEMIGWKQM</sequence>
<dbReference type="Gene3D" id="3.30.360.10">
    <property type="entry name" value="Dihydrodipicolinate Reductase, domain 2"/>
    <property type="match status" value="1"/>
</dbReference>
<dbReference type="SUPFAM" id="SSF55347">
    <property type="entry name" value="Glyceraldehyde-3-phosphate dehydrogenase-like, C-terminal domain"/>
    <property type="match status" value="1"/>
</dbReference>
<dbReference type="PANTHER" id="PTHR43249:SF1">
    <property type="entry name" value="D-GLUCOSIDE 3-DEHYDROGENASE"/>
    <property type="match status" value="1"/>
</dbReference>
<dbReference type="InterPro" id="IPR036291">
    <property type="entry name" value="NAD(P)-bd_dom_sf"/>
</dbReference>
<dbReference type="Pfam" id="PF01408">
    <property type="entry name" value="GFO_IDH_MocA"/>
    <property type="match status" value="1"/>
</dbReference>
<dbReference type="EMBL" id="JAGGLL010000045">
    <property type="protein sequence ID" value="MBP2024020.1"/>
    <property type="molecule type" value="Genomic_DNA"/>
</dbReference>
<accession>A0ABS4K8C3</accession>
<comment type="caution">
    <text evidence="3">The sequence shown here is derived from an EMBL/GenBank/DDBJ whole genome shotgun (WGS) entry which is preliminary data.</text>
</comment>
<feature type="domain" description="Gfo/Idh/MocA-like oxidoreductase N-terminal" evidence="1">
    <location>
        <begin position="4"/>
        <end position="127"/>
    </location>
</feature>
<dbReference type="RefSeq" id="WP_021281900.1">
    <property type="nucleotide sequence ID" value="NZ_JAGGLL010000045.1"/>
</dbReference>
<protein>
    <submittedName>
        <fullName evidence="3">Dehydrogenase</fullName>
    </submittedName>
</protein>
<evidence type="ECO:0000313" key="4">
    <source>
        <dbReference type="Proteomes" id="UP001519308"/>
    </source>
</evidence>